<name>A0A917LXG7_9MICC</name>
<sequence>MTETIVLPLAELRDFDADRLIPDEHNRIDVVTDYFTMPLLVVPRTGADKLVVLNNGAVDQHRAAGEPVFQRSTWSDEIRHHQIYVYDPATGGPEYLSLGWGQVSPEKWAAFYIGRVVRTLAVKLGVSDPRDRMYFGSSAGGFMALALLADDEGARAVINNAQFDWTRWMATGVNALRHARFGGMLPADIRARFPLTANVLNLLARRGRPLRIDYHVNVASTHDRKEDLPTFNAFLAQHPQLCGDVKVHHYFDRSAGHNPLAKPDTLGLLNGAFDRI</sequence>
<evidence type="ECO:0000313" key="1">
    <source>
        <dbReference type="EMBL" id="GGG64144.1"/>
    </source>
</evidence>
<proteinExistence type="predicted"/>
<comment type="caution">
    <text evidence="1">The sequence shown here is derived from an EMBL/GenBank/DDBJ whole genome shotgun (WGS) entry which is preliminary data.</text>
</comment>
<dbReference type="Gene3D" id="3.40.50.1820">
    <property type="entry name" value="alpha/beta hydrolase"/>
    <property type="match status" value="1"/>
</dbReference>
<protein>
    <recommendedName>
        <fullName evidence="3">Alpha/beta hydrolase</fullName>
    </recommendedName>
</protein>
<keyword evidence="2" id="KW-1185">Reference proteome</keyword>
<dbReference type="InterPro" id="IPR029058">
    <property type="entry name" value="AB_hydrolase_fold"/>
</dbReference>
<gene>
    <name evidence="1" type="ORF">GCM10011374_29620</name>
</gene>
<reference evidence="1" key="1">
    <citation type="journal article" date="2014" name="Int. J. Syst. Evol. Microbiol.">
        <title>Complete genome sequence of Corynebacterium casei LMG S-19264T (=DSM 44701T), isolated from a smear-ripened cheese.</title>
        <authorList>
            <consortium name="US DOE Joint Genome Institute (JGI-PGF)"/>
            <person name="Walter F."/>
            <person name="Albersmeier A."/>
            <person name="Kalinowski J."/>
            <person name="Ruckert C."/>
        </authorList>
    </citation>
    <scope>NUCLEOTIDE SEQUENCE</scope>
    <source>
        <strain evidence="1">CGMCC 1.12187</strain>
    </source>
</reference>
<dbReference type="EMBL" id="BMEQ01000018">
    <property type="protein sequence ID" value="GGG64144.1"/>
    <property type="molecule type" value="Genomic_DNA"/>
</dbReference>
<dbReference type="RefSeq" id="WP_188538570.1">
    <property type="nucleotide sequence ID" value="NZ_BMEQ01000018.1"/>
</dbReference>
<evidence type="ECO:0000313" key="2">
    <source>
        <dbReference type="Proteomes" id="UP000638848"/>
    </source>
</evidence>
<accession>A0A917LXG7</accession>
<evidence type="ECO:0008006" key="3">
    <source>
        <dbReference type="Google" id="ProtNLM"/>
    </source>
</evidence>
<dbReference type="Proteomes" id="UP000638848">
    <property type="component" value="Unassembled WGS sequence"/>
</dbReference>
<dbReference type="AlphaFoldDB" id="A0A917LXG7"/>
<dbReference type="SUPFAM" id="SSF53474">
    <property type="entry name" value="alpha/beta-Hydrolases"/>
    <property type="match status" value="1"/>
</dbReference>
<organism evidence="1 2">
    <name type="scientific">Kocuria dechangensis</name>
    <dbReference type="NCBI Taxonomy" id="1176249"/>
    <lineage>
        <taxon>Bacteria</taxon>
        <taxon>Bacillati</taxon>
        <taxon>Actinomycetota</taxon>
        <taxon>Actinomycetes</taxon>
        <taxon>Micrococcales</taxon>
        <taxon>Micrococcaceae</taxon>
        <taxon>Kocuria</taxon>
    </lineage>
</organism>
<reference evidence="1" key="2">
    <citation type="submission" date="2020-09" db="EMBL/GenBank/DDBJ databases">
        <authorList>
            <person name="Sun Q."/>
            <person name="Zhou Y."/>
        </authorList>
    </citation>
    <scope>NUCLEOTIDE SEQUENCE</scope>
    <source>
        <strain evidence="1">CGMCC 1.12187</strain>
    </source>
</reference>